<accession>A0A411YJI3</accession>
<evidence type="ECO:0000259" key="1">
    <source>
        <dbReference type="Pfam" id="PF09860"/>
    </source>
</evidence>
<dbReference type="OrthoDB" id="529288at2"/>
<dbReference type="InterPro" id="IPR036388">
    <property type="entry name" value="WH-like_DNA-bd_sf"/>
</dbReference>
<dbReference type="EMBL" id="CP036402">
    <property type="protein sequence ID" value="QBI21377.1"/>
    <property type="molecule type" value="Genomic_DNA"/>
</dbReference>
<keyword evidence="3" id="KW-1185">Reference proteome</keyword>
<dbReference type="Proteomes" id="UP000291469">
    <property type="component" value="Chromosome"/>
</dbReference>
<dbReference type="AlphaFoldDB" id="A0A411YJI3"/>
<protein>
    <submittedName>
        <fullName evidence="2">DUF2087 domain-containing protein</fullName>
    </submittedName>
</protein>
<dbReference type="InterPro" id="IPR036390">
    <property type="entry name" value="WH_DNA-bd_sf"/>
</dbReference>
<evidence type="ECO:0000313" key="3">
    <source>
        <dbReference type="Proteomes" id="UP000291469"/>
    </source>
</evidence>
<dbReference type="InterPro" id="IPR018656">
    <property type="entry name" value="DUF2087"/>
</dbReference>
<organism evidence="2 3">
    <name type="scientific">Egibacter rhizosphaerae</name>
    <dbReference type="NCBI Taxonomy" id="1670831"/>
    <lineage>
        <taxon>Bacteria</taxon>
        <taxon>Bacillati</taxon>
        <taxon>Actinomycetota</taxon>
        <taxon>Nitriliruptoria</taxon>
        <taxon>Egibacterales</taxon>
        <taxon>Egibacteraceae</taxon>
        <taxon>Egibacter</taxon>
    </lineage>
</organism>
<name>A0A411YJI3_9ACTN</name>
<evidence type="ECO:0000313" key="2">
    <source>
        <dbReference type="EMBL" id="QBI21377.1"/>
    </source>
</evidence>
<dbReference type="Pfam" id="PF09860">
    <property type="entry name" value="DUF2087"/>
    <property type="match status" value="1"/>
</dbReference>
<dbReference type="KEGG" id="erz:ER308_18600"/>
<proteinExistence type="predicted"/>
<sequence>MCAYPRPVHARDFLKLVLDPRRLAVIGAVAAAPRTAAEAAAAAGVTERDALRTLAPLVQGGIVAREGDAYRLLSDALRELAADLPQPAPPAPHVLMGMTEAEQQVLARFFSGERLVEIPATRSKRQVVLERLALDVEPGVRYDEREINDLLRRYHDDYTSLRRYLVDEGFLDRDGRAYWRSGGRVATLPGTSTGQEAD</sequence>
<dbReference type="Gene3D" id="1.10.10.10">
    <property type="entry name" value="Winged helix-like DNA-binding domain superfamily/Winged helix DNA-binding domain"/>
    <property type="match status" value="1"/>
</dbReference>
<reference evidence="2 3" key="1">
    <citation type="submission" date="2019-01" db="EMBL/GenBank/DDBJ databases">
        <title>Egibacter rhizosphaerae EGI 80759T.</title>
        <authorList>
            <person name="Chen D.-D."/>
            <person name="Tian Y."/>
            <person name="Jiao J.-Y."/>
            <person name="Zhang X.-T."/>
            <person name="Zhang Y.-G."/>
            <person name="Zhang Y."/>
            <person name="Xiao M."/>
            <person name="Shu W.-S."/>
            <person name="Li W.-J."/>
        </authorList>
    </citation>
    <scope>NUCLEOTIDE SEQUENCE [LARGE SCALE GENOMIC DNA]</scope>
    <source>
        <strain evidence="2 3">EGI 80759</strain>
    </source>
</reference>
<gene>
    <name evidence="2" type="ORF">ER308_18600</name>
</gene>
<dbReference type="SUPFAM" id="SSF46785">
    <property type="entry name" value="Winged helix' DNA-binding domain"/>
    <property type="match status" value="1"/>
</dbReference>
<feature type="domain" description="DUF2087" evidence="1">
    <location>
        <begin position="114"/>
        <end position="180"/>
    </location>
</feature>